<dbReference type="AlphaFoldDB" id="A0A5J9ST42"/>
<accession>A0A5J9ST42</accession>
<dbReference type="EMBL" id="RWGY01000355">
    <property type="protein sequence ID" value="TVU02192.1"/>
    <property type="molecule type" value="Genomic_DNA"/>
</dbReference>
<evidence type="ECO:0000313" key="3">
    <source>
        <dbReference type="Proteomes" id="UP000324897"/>
    </source>
</evidence>
<gene>
    <name evidence="2" type="ORF">EJB05_52335</name>
</gene>
<reference evidence="2 3" key="1">
    <citation type="journal article" date="2019" name="Sci. Rep.">
        <title>A high-quality genome of Eragrostis curvula grass provides insights into Poaceae evolution and supports new strategies to enhance forage quality.</title>
        <authorList>
            <person name="Carballo J."/>
            <person name="Santos B.A.C.M."/>
            <person name="Zappacosta D."/>
            <person name="Garbus I."/>
            <person name="Selva J.P."/>
            <person name="Gallo C.A."/>
            <person name="Diaz A."/>
            <person name="Albertini E."/>
            <person name="Caccamo M."/>
            <person name="Echenique V."/>
        </authorList>
    </citation>
    <scope>NUCLEOTIDE SEQUENCE [LARGE SCALE GENOMIC DNA]</scope>
    <source>
        <strain evidence="3">cv. Victoria</strain>
        <tissue evidence="2">Leaf</tissue>
    </source>
</reference>
<organism evidence="2 3">
    <name type="scientific">Eragrostis curvula</name>
    <name type="common">weeping love grass</name>
    <dbReference type="NCBI Taxonomy" id="38414"/>
    <lineage>
        <taxon>Eukaryota</taxon>
        <taxon>Viridiplantae</taxon>
        <taxon>Streptophyta</taxon>
        <taxon>Embryophyta</taxon>
        <taxon>Tracheophyta</taxon>
        <taxon>Spermatophyta</taxon>
        <taxon>Magnoliopsida</taxon>
        <taxon>Liliopsida</taxon>
        <taxon>Poales</taxon>
        <taxon>Poaceae</taxon>
        <taxon>PACMAD clade</taxon>
        <taxon>Chloridoideae</taxon>
        <taxon>Eragrostideae</taxon>
        <taxon>Eragrostidinae</taxon>
        <taxon>Eragrostis</taxon>
    </lineage>
</organism>
<name>A0A5J9ST42_9POAL</name>
<comment type="caution">
    <text evidence="2">The sequence shown here is derived from an EMBL/GenBank/DDBJ whole genome shotgun (WGS) entry which is preliminary data.</text>
</comment>
<feature type="region of interest" description="Disordered" evidence="1">
    <location>
        <begin position="79"/>
        <end position="106"/>
    </location>
</feature>
<sequence length="106" mass="11264">MADRPLLVLHDEEEGHLVYDLLLLNNNEETVVACFPRPVARFHLESWSRSFAVSCGSILGVDYTLDNASAATITGRGSRARGCATPRAASSSGCPGPRAACSETAQ</sequence>
<evidence type="ECO:0000313" key="2">
    <source>
        <dbReference type="EMBL" id="TVU02192.1"/>
    </source>
</evidence>
<dbReference type="Proteomes" id="UP000324897">
    <property type="component" value="Unassembled WGS sequence"/>
</dbReference>
<feature type="non-terminal residue" evidence="2">
    <location>
        <position position="1"/>
    </location>
</feature>
<evidence type="ECO:0000256" key="1">
    <source>
        <dbReference type="SAM" id="MobiDB-lite"/>
    </source>
</evidence>
<protein>
    <submittedName>
        <fullName evidence="2">Uncharacterized protein</fullName>
    </submittedName>
</protein>
<proteinExistence type="predicted"/>
<keyword evidence="3" id="KW-1185">Reference proteome</keyword>
<dbReference type="Gramene" id="TVU02192">
    <property type="protein sequence ID" value="TVU02192"/>
    <property type="gene ID" value="EJB05_52335"/>
</dbReference>